<dbReference type="PANTHER" id="PTHR43806">
    <property type="entry name" value="PEPTIDASE S8"/>
    <property type="match status" value="1"/>
</dbReference>
<dbReference type="InterPro" id="IPR036852">
    <property type="entry name" value="Peptidase_S8/S53_dom_sf"/>
</dbReference>
<dbReference type="SUPFAM" id="SSF52743">
    <property type="entry name" value="Subtilisin-like"/>
    <property type="match status" value="1"/>
</dbReference>
<evidence type="ECO:0000313" key="8">
    <source>
        <dbReference type="Proteomes" id="UP000463051"/>
    </source>
</evidence>
<dbReference type="Pfam" id="PF00082">
    <property type="entry name" value="Peptidase_S8"/>
    <property type="match status" value="1"/>
</dbReference>
<keyword evidence="8" id="KW-1185">Reference proteome</keyword>
<feature type="active site" description="Charge relay system" evidence="5">
    <location>
        <position position="26"/>
    </location>
</feature>
<evidence type="ECO:0000256" key="5">
    <source>
        <dbReference type="PROSITE-ProRule" id="PRU01240"/>
    </source>
</evidence>
<comment type="similarity">
    <text evidence="1 5">Belongs to the peptidase S8 family.</text>
</comment>
<comment type="caution">
    <text evidence="7">The sequence shown here is derived from an EMBL/GenBank/DDBJ whole genome shotgun (WGS) entry which is preliminary data.</text>
</comment>
<organism evidence="7 8">
    <name type="scientific">Paenibacillus monticola</name>
    <dbReference type="NCBI Taxonomy" id="2666075"/>
    <lineage>
        <taxon>Bacteria</taxon>
        <taxon>Bacillati</taxon>
        <taxon>Bacillota</taxon>
        <taxon>Bacilli</taxon>
        <taxon>Bacillales</taxon>
        <taxon>Paenibacillaceae</taxon>
        <taxon>Paenibacillus</taxon>
    </lineage>
</organism>
<dbReference type="Proteomes" id="UP000463051">
    <property type="component" value="Unassembled WGS sequence"/>
</dbReference>
<gene>
    <name evidence="7" type="ORF">GJB61_22890</name>
</gene>
<accession>A0A7X2H948</accession>
<dbReference type="GO" id="GO:0004252">
    <property type="term" value="F:serine-type endopeptidase activity"/>
    <property type="evidence" value="ECO:0007669"/>
    <property type="project" value="UniProtKB-UniRule"/>
</dbReference>
<dbReference type="PANTHER" id="PTHR43806:SF11">
    <property type="entry name" value="CEREVISIN-RELATED"/>
    <property type="match status" value="1"/>
</dbReference>
<protein>
    <submittedName>
        <fullName evidence="7">S8 family serine peptidase</fullName>
    </submittedName>
</protein>
<feature type="active site" description="Charge relay system" evidence="5">
    <location>
        <position position="212"/>
    </location>
</feature>
<keyword evidence="2 5" id="KW-0645">Protease</keyword>
<evidence type="ECO:0000259" key="6">
    <source>
        <dbReference type="Pfam" id="PF00082"/>
    </source>
</evidence>
<evidence type="ECO:0000256" key="2">
    <source>
        <dbReference type="ARBA" id="ARBA00022670"/>
    </source>
</evidence>
<sequence length="473" mass="53555">MNLITKQTASGGRLERSGRIAVCIIDDGINEKTFATGKLEYNKEISESLVITDRQHYDKFALNHGTVCAGIIKQQAPGVSFSSVKILTERDKLGGTVDQLIRAIQWCAENEIRIVNLSLGTTSFMDFDKLTACVNEVTEQGLILIAAYHNDERYTVPACLTNVIGVKSSEGIPANQFLFDPYPADGIDITTSGRHSLRSATGEVIETRNFNSFATPFITGVVYRMLSSNFHLDLEAIKKKLYNLSSGNKIKTYNPYLTVNTDWIVKDKASELMNCTVYNEILITNTLTWVSPDFEHDSQQIFKNAKTKVWSSAFYKVYLAQWLKQQQPQADIPAPVLLFRGLQRKEIKLLLSLKALFQQDGFDSKVISDYPGDLIWDIEYMPLEVSDAAFFSFIYSKYLCDLMIVSREAVALDNLESQYDIVLDVLDPPDNDTEQEFSLDPDKECNYLVWVNGDFFKGTVQEMYDYMKQLLLD</sequence>
<name>A0A7X2H948_9BACL</name>
<dbReference type="InterPro" id="IPR050131">
    <property type="entry name" value="Peptidase_S8_subtilisin-like"/>
</dbReference>
<dbReference type="AlphaFoldDB" id="A0A7X2H948"/>
<keyword evidence="3 5" id="KW-0378">Hydrolase</keyword>
<proteinExistence type="inferred from homology"/>
<evidence type="ECO:0000256" key="4">
    <source>
        <dbReference type="ARBA" id="ARBA00022825"/>
    </source>
</evidence>
<dbReference type="InterPro" id="IPR000209">
    <property type="entry name" value="Peptidase_S8/S53_dom"/>
</dbReference>
<dbReference type="GO" id="GO:0006508">
    <property type="term" value="P:proteolysis"/>
    <property type="evidence" value="ECO:0007669"/>
    <property type="project" value="UniProtKB-KW"/>
</dbReference>
<keyword evidence="4 5" id="KW-0720">Serine protease</keyword>
<dbReference type="PROSITE" id="PS51892">
    <property type="entry name" value="SUBTILASE"/>
    <property type="match status" value="1"/>
</dbReference>
<evidence type="ECO:0000256" key="1">
    <source>
        <dbReference type="ARBA" id="ARBA00011073"/>
    </source>
</evidence>
<reference evidence="7 8" key="1">
    <citation type="submission" date="2019-11" db="EMBL/GenBank/DDBJ databases">
        <title>Paenibacillus monticola sp. nov., a novel PGPR strain isolated from mountain sample in China.</title>
        <authorList>
            <person name="Zhao Q."/>
            <person name="Li H.-P."/>
            <person name="Zhang J.-L."/>
        </authorList>
    </citation>
    <scope>NUCLEOTIDE SEQUENCE [LARGE SCALE GENOMIC DNA]</scope>
    <source>
        <strain evidence="7 8">LC-T2</strain>
    </source>
</reference>
<feature type="domain" description="Peptidase S8/S53" evidence="6">
    <location>
        <begin position="20"/>
        <end position="243"/>
    </location>
</feature>
<dbReference type="Gene3D" id="3.40.50.200">
    <property type="entry name" value="Peptidase S8/S53 domain"/>
    <property type="match status" value="1"/>
</dbReference>
<feature type="active site" description="Charge relay system" evidence="5">
    <location>
        <position position="64"/>
    </location>
</feature>
<dbReference type="EMBL" id="WJXB01000010">
    <property type="protein sequence ID" value="MRN55832.1"/>
    <property type="molecule type" value="Genomic_DNA"/>
</dbReference>
<evidence type="ECO:0000256" key="3">
    <source>
        <dbReference type="ARBA" id="ARBA00022801"/>
    </source>
</evidence>
<evidence type="ECO:0000313" key="7">
    <source>
        <dbReference type="EMBL" id="MRN55832.1"/>
    </source>
</evidence>